<feature type="compositionally biased region" description="Basic and acidic residues" evidence="4">
    <location>
        <begin position="255"/>
        <end position="271"/>
    </location>
</feature>
<proteinExistence type="predicted"/>
<keyword evidence="2" id="KW-0863">Zinc-finger</keyword>
<evidence type="ECO:0000256" key="1">
    <source>
        <dbReference type="ARBA" id="ARBA00022723"/>
    </source>
</evidence>
<feature type="region of interest" description="Disordered" evidence="4">
    <location>
        <begin position="252"/>
        <end position="279"/>
    </location>
</feature>
<dbReference type="PROSITE" id="PS50134">
    <property type="entry name" value="ZF_TAZ"/>
    <property type="match status" value="1"/>
</dbReference>
<keyword evidence="1" id="KW-0479">Metal-binding</keyword>
<dbReference type="Proteomes" id="UP001054902">
    <property type="component" value="Unassembled WGS sequence"/>
</dbReference>
<comment type="caution">
    <text evidence="6">The sequence shown here is derived from an EMBL/GenBank/DDBJ whole genome shotgun (WGS) entry which is preliminary data.</text>
</comment>
<evidence type="ECO:0000256" key="3">
    <source>
        <dbReference type="ARBA" id="ARBA00022833"/>
    </source>
</evidence>
<evidence type="ECO:0000256" key="4">
    <source>
        <dbReference type="SAM" id="MobiDB-lite"/>
    </source>
</evidence>
<accession>A0AAD3CHS5</accession>
<dbReference type="AlphaFoldDB" id="A0AAD3CHS5"/>
<dbReference type="Gene3D" id="1.20.1020.10">
    <property type="entry name" value="TAZ domain"/>
    <property type="match status" value="1"/>
</dbReference>
<dbReference type="SUPFAM" id="SSF57933">
    <property type="entry name" value="TAZ domain"/>
    <property type="match status" value="1"/>
</dbReference>
<feature type="compositionally biased region" description="Polar residues" evidence="4">
    <location>
        <begin position="170"/>
        <end position="188"/>
    </location>
</feature>
<organism evidence="6 7">
    <name type="scientific">Chaetoceros tenuissimus</name>
    <dbReference type="NCBI Taxonomy" id="426638"/>
    <lineage>
        <taxon>Eukaryota</taxon>
        <taxon>Sar</taxon>
        <taxon>Stramenopiles</taxon>
        <taxon>Ochrophyta</taxon>
        <taxon>Bacillariophyta</taxon>
        <taxon>Coscinodiscophyceae</taxon>
        <taxon>Chaetocerotophycidae</taxon>
        <taxon>Chaetocerotales</taxon>
        <taxon>Chaetocerotaceae</taxon>
        <taxon>Chaetoceros</taxon>
    </lineage>
</organism>
<evidence type="ECO:0000259" key="5">
    <source>
        <dbReference type="PROSITE" id="PS50134"/>
    </source>
</evidence>
<dbReference type="InterPro" id="IPR000197">
    <property type="entry name" value="Znf_TAZ"/>
</dbReference>
<feature type="compositionally biased region" description="Basic and acidic residues" evidence="4">
    <location>
        <begin position="1"/>
        <end position="10"/>
    </location>
</feature>
<name>A0AAD3CHS5_9STRA</name>
<dbReference type="GO" id="GO:0008270">
    <property type="term" value="F:zinc ion binding"/>
    <property type="evidence" value="ECO:0007669"/>
    <property type="project" value="UniProtKB-KW"/>
</dbReference>
<evidence type="ECO:0000313" key="7">
    <source>
        <dbReference type="Proteomes" id="UP001054902"/>
    </source>
</evidence>
<protein>
    <recommendedName>
        <fullName evidence="5">TAZ-type domain-containing protein</fullName>
    </recommendedName>
</protein>
<keyword evidence="7" id="KW-1185">Reference proteome</keyword>
<feature type="region of interest" description="Disordered" evidence="4">
    <location>
        <begin position="1"/>
        <end position="43"/>
    </location>
</feature>
<feature type="region of interest" description="Disordered" evidence="4">
    <location>
        <begin position="170"/>
        <end position="237"/>
    </location>
</feature>
<dbReference type="Pfam" id="PF02135">
    <property type="entry name" value="zf-TAZ"/>
    <property type="match status" value="1"/>
</dbReference>
<feature type="compositionally biased region" description="Polar residues" evidence="4">
    <location>
        <begin position="29"/>
        <end position="43"/>
    </location>
</feature>
<evidence type="ECO:0000313" key="6">
    <source>
        <dbReference type="EMBL" id="GFH46091.1"/>
    </source>
</evidence>
<evidence type="ECO:0000256" key="2">
    <source>
        <dbReference type="ARBA" id="ARBA00022771"/>
    </source>
</evidence>
<feature type="domain" description="TAZ-type" evidence="5">
    <location>
        <begin position="30"/>
        <end position="146"/>
    </location>
</feature>
<dbReference type="SMART" id="SM00551">
    <property type="entry name" value="ZnF_TAZ"/>
    <property type="match status" value="1"/>
</dbReference>
<reference evidence="6 7" key="1">
    <citation type="journal article" date="2021" name="Sci. Rep.">
        <title>The genome of the diatom Chaetoceros tenuissimus carries an ancient integrated fragment of an extant virus.</title>
        <authorList>
            <person name="Hongo Y."/>
            <person name="Kimura K."/>
            <person name="Takaki Y."/>
            <person name="Yoshida Y."/>
            <person name="Baba S."/>
            <person name="Kobayashi G."/>
            <person name="Nagasaki K."/>
            <person name="Hano T."/>
            <person name="Tomaru Y."/>
        </authorList>
    </citation>
    <scope>NUCLEOTIDE SEQUENCE [LARGE SCALE GENOMIC DNA]</scope>
    <source>
        <strain evidence="6 7">NIES-3715</strain>
    </source>
</reference>
<keyword evidence="3" id="KW-0862">Zinc</keyword>
<dbReference type="InterPro" id="IPR035898">
    <property type="entry name" value="TAZ_dom_sf"/>
</dbReference>
<sequence length="331" mass="36959">MSETDTHPENDNCVTSTTKSAQKEAERSVTPTTRNTLPKQETQPENVNAVLAKAKKASVFLWTLLHAQVCTTPDNQCIHKGCAEAKRILQHIKSCPSNAEFPCPSSHNGCQQSRKLLSHYRKCREIRSRQRRQGRATQTTEACLICTLLARHDKTISQNALSITSPIAQLPSSSQKRNNQTNSLSTSFEKIYSPQVSRRKPRSKSVQFDLGHESKTSDTPQSMPPPAPRTRTYSVGSIGSVDSYDKLFSARRYNTGKENRPRAGSLDERKMPSPTYENDPTVEIEITSPSSTDEISLTEVEKQLPFRKRSVSCSLMASHEDSKGCDTIMEE</sequence>
<gene>
    <name evidence="6" type="ORF">CTEN210_02565</name>
</gene>
<dbReference type="EMBL" id="BLLK01000022">
    <property type="protein sequence ID" value="GFH46091.1"/>
    <property type="molecule type" value="Genomic_DNA"/>
</dbReference>